<dbReference type="OrthoDB" id="8190546at2759"/>
<dbReference type="GO" id="GO:0003676">
    <property type="term" value="F:nucleic acid binding"/>
    <property type="evidence" value="ECO:0007669"/>
    <property type="project" value="InterPro"/>
</dbReference>
<evidence type="ECO:0000313" key="1">
    <source>
        <dbReference type="EMBL" id="KAF7274732.1"/>
    </source>
</evidence>
<protein>
    <recommendedName>
        <fullName evidence="3">Transposase</fullName>
    </recommendedName>
</protein>
<evidence type="ECO:0000313" key="2">
    <source>
        <dbReference type="Proteomes" id="UP000625711"/>
    </source>
</evidence>
<dbReference type="PANTHER" id="PTHR46060:SF1">
    <property type="entry name" value="MARINER MOS1 TRANSPOSASE-LIKE PROTEIN"/>
    <property type="match status" value="1"/>
</dbReference>
<sequence>MLNKFNCGASKEVYKIVTGDESWIYSYEPKARQQSTVWVFQNKPNPIKVVRAQTTSKKMVTCVFGKTGHIATVPLENRRTVNSDCYTTICSTEVIGEIRKTNRRYRIVLHHYKLHNQLSYIGSNNRLSTQNIELMGRPPNSPDLAPIDFFLFPSVKNKLRGQRFSLSEEAIEAFKNHVLKIPYSEWNKCFENWFKRMQNCIDHRGEYFEKY</sequence>
<dbReference type="EMBL" id="JAACXV010012271">
    <property type="protein sequence ID" value="KAF7274732.1"/>
    <property type="molecule type" value="Genomic_DNA"/>
</dbReference>
<comment type="caution">
    <text evidence="1">The sequence shown here is derived from an EMBL/GenBank/DDBJ whole genome shotgun (WGS) entry which is preliminary data.</text>
</comment>
<reference evidence="1" key="1">
    <citation type="submission" date="2020-08" db="EMBL/GenBank/DDBJ databases">
        <title>Genome sequencing and assembly of the red palm weevil Rhynchophorus ferrugineus.</title>
        <authorList>
            <person name="Dias G.B."/>
            <person name="Bergman C.M."/>
            <person name="Manee M."/>
        </authorList>
    </citation>
    <scope>NUCLEOTIDE SEQUENCE</scope>
    <source>
        <strain evidence="1">AA-2017</strain>
        <tissue evidence="1">Whole larva</tissue>
    </source>
</reference>
<name>A0A834I8Y5_RHYFE</name>
<dbReference type="InterPro" id="IPR052709">
    <property type="entry name" value="Transposase-MT_Hybrid"/>
</dbReference>
<accession>A0A834I8Y5</accession>
<organism evidence="1 2">
    <name type="scientific">Rhynchophorus ferrugineus</name>
    <name type="common">Red palm weevil</name>
    <name type="synonym">Curculio ferrugineus</name>
    <dbReference type="NCBI Taxonomy" id="354439"/>
    <lineage>
        <taxon>Eukaryota</taxon>
        <taxon>Metazoa</taxon>
        <taxon>Ecdysozoa</taxon>
        <taxon>Arthropoda</taxon>
        <taxon>Hexapoda</taxon>
        <taxon>Insecta</taxon>
        <taxon>Pterygota</taxon>
        <taxon>Neoptera</taxon>
        <taxon>Endopterygota</taxon>
        <taxon>Coleoptera</taxon>
        <taxon>Polyphaga</taxon>
        <taxon>Cucujiformia</taxon>
        <taxon>Curculionidae</taxon>
        <taxon>Dryophthorinae</taxon>
        <taxon>Rhynchophorus</taxon>
    </lineage>
</organism>
<evidence type="ECO:0008006" key="3">
    <source>
        <dbReference type="Google" id="ProtNLM"/>
    </source>
</evidence>
<gene>
    <name evidence="1" type="ORF">GWI33_012596</name>
</gene>
<dbReference type="PANTHER" id="PTHR46060">
    <property type="entry name" value="MARINER MOS1 TRANSPOSASE-LIKE PROTEIN"/>
    <property type="match status" value="1"/>
</dbReference>
<dbReference type="Proteomes" id="UP000625711">
    <property type="component" value="Unassembled WGS sequence"/>
</dbReference>
<dbReference type="AlphaFoldDB" id="A0A834I8Y5"/>
<dbReference type="Gene3D" id="3.30.420.10">
    <property type="entry name" value="Ribonuclease H-like superfamily/Ribonuclease H"/>
    <property type="match status" value="1"/>
</dbReference>
<keyword evidence="2" id="KW-1185">Reference proteome</keyword>
<proteinExistence type="predicted"/>
<dbReference type="InterPro" id="IPR036397">
    <property type="entry name" value="RNaseH_sf"/>
</dbReference>